<name>A3IIB7_9CHRO</name>
<comment type="caution">
    <text evidence="1">The sequence shown here is derived from an EMBL/GenBank/DDBJ whole genome shotgun (WGS) entry which is preliminary data.</text>
</comment>
<accession>A3IIB7</accession>
<reference evidence="1 2" key="1">
    <citation type="submission" date="2007-03" db="EMBL/GenBank/DDBJ databases">
        <authorList>
            <person name="Stal L."/>
            <person name="Ferriera S."/>
            <person name="Johnson J."/>
            <person name="Kravitz S."/>
            <person name="Beeson K."/>
            <person name="Sutton G."/>
            <person name="Rogers Y.-H."/>
            <person name="Friedman R."/>
            <person name="Frazier M."/>
            <person name="Venter J.C."/>
        </authorList>
    </citation>
    <scope>NUCLEOTIDE SEQUENCE [LARGE SCALE GENOMIC DNA]</scope>
    <source>
        <strain evidence="1 2">CCY0110</strain>
    </source>
</reference>
<sequence length="43" mass="5090">MEKQVNFLPFKKLLKLVIFIPFAKKVAVPIVENVTVRKQQPFY</sequence>
<dbReference type="AlphaFoldDB" id="A3IIB7"/>
<gene>
    <name evidence="1" type="ORF">CY0110_17177</name>
</gene>
<dbReference type="Proteomes" id="UP000003781">
    <property type="component" value="Unassembled WGS sequence"/>
</dbReference>
<evidence type="ECO:0000313" key="1">
    <source>
        <dbReference type="EMBL" id="EAZ93549.1"/>
    </source>
</evidence>
<keyword evidence="2" id="KW-1185">Reference proteome</keyword>
<protein>
    <submittedName>
        <fullName evidence="1">Uncharacterized protein</fullName>
    </submittedName>
</protein>
<evidence type="ECO:0000313" key="2">
    <source>
        <dbReference type="Proteomes" id="UP000003781"/>
    </source>
</evidence>
<dbReference type="EMBL" id="AAXW01000002">
    <property type="protein sequence ID" value="EAZ93549.1"/>
    <property type="molecule type" value="Genomic_DNA"/>
</dbReference>
<organism evidence="1 2">
    <name type="scientific">Crocosphaera chwakensis CCY0110</name>
    <dbReference type="NCBI Taxonomy" id="391612"/>
    <lineage>
        <taxon>Bacteria</taxon>
        <taxon>Bacillati</taxon>
        <taxon>Cyanobacteriota</taxon>
        <taxon>Cyanophyceae</taxon>
        <taxon>Oscillatoriophycideae</taxon>
        <taxon>Chroococcales</taxon>
        <taxon>Aphanothecaceae</taxon>
        <taxon>Crocosphaera</taxon>
        <taxon>Crocosphaera chwakensis</taxon>
    </lineage>
</organism>
<proteinExistence type="predicted"/>